<dbReference type="Proteomes" id="UP001223743">
    <property type="component" value="Unassembled WGS sequence"/>
</dbReference>
<feature type="domain" description="Phasin" evidence="1">
    <location>
        <begin position="30"/>
        <end position="122"/>
    </location>
</feature>
<dbReference type="InterPro" id="IPR018968">
    <property type="entry name" value="Phasin"/>
</dbReference>
<dbReference type="RefSeq" id="WP_266279998.1">
    <property type="nucleotide sequence ID" value="NZ_JAPKNF010000001.1"/>
</dbReference>
<dbReference type="EMBL" id="JAUSWJ010000001">
    <property type="protein sequence ID" value="MDQ0516136.1"/>
    <property type="molecule type" value="Genomic_DNA"/>
</dbReference>
<proteinExistence type="predicted"/>
<reference evidence="2 3" key="1">
    <citation type="submission" date="2023-07" db="EMBL/GenBank/DDBJ databases">
        <title>Genomic Encyclopedia of Type Strains, Phase IV (KMG-IV): sequencing the most valuable type-strain genomes for metagenomic binning, comparative biology and taxonomic classification.</title>
        <authorList>
            <person name="Goeker M."/>
        </authorList>
    </citation>
    <scope>NUCLEOTIDE SEQUENCE [LARGE SCALE GENOMIC DNA]</scope>
    <source>
        <strain evidence="2 3">B1-1</strain>
    </source>
</reference>
<dbReference type="Pfam" id="PF09361">
    <property type="entry name" value="Phasin_2"/>
    <property type="match status" value="1"/>
</dbReference>
<sequence length="126" mass="13851">MAKETEFDIPEAMRTFADKSVDQARKAFDDFMAATVKAVDKAETSAKSVHEEARTANKQAIGFLEENLAASFEFAQKMVRARTLEELQAIHSEFIQRQVSAAEAQTRSVGEAITRAASDLAAKVKP</sequence>
<organism evidence="2 3">
    <name type="scientific">Kaistia geumhonensis</name>
    <dbReference type="NCBI Taxonomy" id="410839"/>
    <lineage>
        <taxon>Bacteria</taxon>
        <taxon>Pseudomonadati</taxon>
        <taxon>Pseudomonadota</taxon>
        <taxon>Alphaproteobacteria</taxon>
        <taxon>Hyphomicrobiales</taxon>
        <taxon>Kaistiaceae</taxon>
        <taxon>Kaistia</taxon>
    </lineage>
</organism>
<gene>
    <name evidence="2" type="ORF">QO015_001749</name>
</gene>
<keyword evidence="3" id="KW-1185">Reference proteome</keyword>
<comment type="caution">
    <text evidence="2">The sequence shown here is derived from an EMBL/GenBank/DDBJ whole genome shotgun (WGS) entry which is preliminary data.</text>
</comment>
<evidence type="ECO:0000313" key="3">
    <source>
        <dbReference type="Proteomes" id="UP001223743"/>
    </source>
</evidence>
<protein>
    <submittedName>
        <fullName evidence="2">Phasin</fullName>
    </submittedName>
</protein>
<name>A0ABU0M5C5_9HYPH</name>
<evidence type="ECO:0000313" key="2">
    <source>
        <dbReference type="EMBL" id="MDQ0516136.1"/>
    </source>
</evidence>
<accession>A0ABU0M5C5</accession>
<evidence type="ECO:0000259" key="1">
    <source>
        <dbReference type="Pfam" id="PF09361"/>
    </source>
</evidence>